<dbReference type="Proteomes" id="UP001310022">
    <property type="component" value="Unassembled WGS sequence"/>
</dbReference>
<name>A0AAN5ALE5_9BACT</name>
<dbReference type="EMBL" id="BQKE01000003">
    <property type="protein sequence ID" value="GJM63865.1"/>
    <property type="molecule type" value="Genomic_DNA"/>
</dbReference>
<evidence type="ECO:0000313" key="2">
    <source>
        <dbReference type="Proteomes" id="UP001310022"/>
    </source>
</evidence>
<keyword evidence="2" id="KW-1185">Reference proteome</keyword>
<gene>
    <name evidence="1" type="ORF">PEDI_44170</name>
</gene>
<dbReference type="RefSeq" id="WP_060689086.1">
    <property type="nucleotide sequence ID" value="NZ_BQKE01000003.1"/>
</dbReference>
<protein>
    <submittedName>
        <fullName evidence="1">Uncharacterized protein</fullName>
    </submittedName>
</protein>
<proteinExistence type="predicted"/>
<comment type="caution">
    <text evidence="1">The sequence shown here is derived from an EMBL/GenBank/DDBJ whole genome shotgun (WGS) entry which is preliminary data.</text>
</comment>
<organism evidence="1 2">
    <name type="scientific">Persicobacter diffluens</name>
    <dbReference type="NCBI Taxonomy" id="981"/>
    <lineage>
        <taxon>Bacteria</taxon>
        <taxon>Pseudomonadati</taxon>
        <taxon>Bacteroidota</taxon>
        <taxon>Cytophagia</taxon>
        <taxon>Cytophagales</taxon>
        <taxon>Persicobacteraceae</taxon>
        <taxon>Persicobacter</taxon>
    </lineage>
</organism>
<accession>A0AAN5ALE5</accession>
<reference evidence="1 2" key="1">
    <citation type="submission" date="2021-12" db="EMBL/GenBank/DDBJ databases">
        <title>Genome sequencing of bacteria with rrn-lacking chromosome and rrn-plasmid.</title>
        <authorList>
            <person name="Anda M."/>
            <person name="Iwasaki W."/>
        </authorList>
    </citation>
    <scope>NUCLEOTIDE SEQUENCE [LARGE SCALE GENOMIC DNA]</scope>
    <source>
        <strain evidence="1 2">NBRC 15940</strain>
    </source>
</reference>
<dbReference type="AlphaFoldDB" id="A0AAN5ALE5"/>
<sequence length="90" mass="10326">MASKRDLKKVVHYLTNEFVGDALLYLLIEEKNEAEVESLVEKAVNLEQEKIDEVNAKNIEGSKKKYYTGIRTETVEKIDGFYGELIALMK</sequence>
<evidence type="ECO:0000313" key="1">
    <source>
        <dbReference type="EMBL" id="GJM63865.1"/>
    </source>
</evidence>